<dbReference type="SMART" id="SM00042">
    <property type="entry name" value="CUB"/>
    <property type="match status" value="1"/>
</dbReference>
<dbReference type="CDD" id="cd00041">
    <property type="entry name" value="CUB"/>
    <property type="match status" value="1"/>
</dbReference>
<evidence type="ECO:0000313" key="5">
    <source>
        <dbReference type="EnsemblMetazoa" id="G21018.1:cds"/>
    </source>
</evidence>
<dbReference type="InterPro" id="IPR035914">
    <property type="entry name" value="Sperma_CUB_dom_sf"/>
</dbReference>
<dbReference type="GO" id="GO:0004252">
    <property type="term" value="F:serine-type endopeptidase activity"/>
    <property type="evidence" value="ECO:0007669"/>
    <property type="project" value="TreeGrafter"/>
</dbReference>
<keyword evidence="3" id="KW-0812">Transmembrane</keyword>
<dbReference type="SUPFAM" id="SSF49854">
    <property type="entry name" value="Spermadhesin, CUB domain"/>
    <property type="match status" value="1"/>
</dbReference>
<dbReference type="AlphaFoldDB" id="A0A8W8JVD2"/>
<evidence type="ECO:0000313" key="6">
    <source>
        <dbReference type="Proteomes" id="UP000005408"/>
    </source>
</evidence>
<dbReference type="GO" id="GO:0005615">
    <property type="term" value="C:extracellular space"/>
    <property type="evidence" value="ECO:0007669"/>
    <property type="project" value="TreeGrafter"/>
</dbReference>
<dbReference type="Pfam" id="PF00431">
    <property type="entry name" value="CUB"/>
    <property type="match status" value="1"/>
</dbReference>
<evidence type="ECO:0000259" key="4">
    <source>
        <dbReference type="PROSITE" id="PS01180"/>
    </source>
</evidence>
<sequence>MINVFALVYQVHLTASIEGDSLSNQKEIDATRNYSGGIITSPGFPGNYTHNASYTWTFKTGNPKSIVHLTFDFFQIFEYQNHTPRCKDFLQVNRTVPCCKLAFNSCGTLKRFNLSITGSVITISFVSNSVHSAKGFHLNWIVFIPEKPTTSLEPLFMSKTTLATNSSSSKYASKTFVFIPEKPTTSLEPLLMSTKTSTTETKTLITRRTTLAKVSSTSKYASKTYAHTGRTTHDAWFLTNDATQKISTFVQTLSDNDQSTSFSAVYLIVGICVAELTLIAFGIYMYCTTTP</sequence>
<dbReference type="PANTHER" id="PTHR24255">
    <property type="entry name" value="COMPLEMENT COMPONENT 1, S SUBCOMPONENT-RELATED"/>
    <property type="match status" value="1"/>
</dbReference>
<keyword evidence="1" id="KW-1015">Disulfide bond</keyword>
<dbReference type="Proteomes" id="UP000005408">
    <property type="component" value="Unassembled WGS sequence"/>
</dbReference>
<dbReference type="InterPro" id="IPR000859">
    <property type="entry name" value="CUB_dom"/>
</dbReference>
<organism evidence="5 6">
    <name type="scientific">Magallana gigas</name>
    <name type="common">Pacific oyster</name>
    <name type="synonym">Crassostrea gigas</name>
    <dbReference type="NCBI Taxonomy" id="29159"/>
    <lineage>
        <taxon>Eukaryota</taxon>
        <taxon>Metazoa</taxon>
        <taxon>Spiralia</taxon>
        <taxon>Lophotrochozoa</taxon>
        <taxon>Mollusca</taxon>
        <taxon>Bivalvia</taxon>
        <taxon>Autobranchia</taxon>
        <taxon>Pteriomorphia</taxon>
        <taxon>Ostreida</taxon>
        <taxon>Ostreoidea</taxon>
        <taxon>Ostreidae</taxon>
        <taxon>Magallana</taxon>
    </lineage>
</organism>
<comment type="caution">
    <text evidence="2">Lacks conserved residue(s) required for the propagation of feature annotation.</text>
</comment>
<evidence type="ECO:0000256" key="3">
    <source>
        <dbReference type="SAM" id="Phobius"/>
    </source>
</evidence>
<feature type="transmembrane region" description="Helical" evidence="3">
    <location>
        <begin position="264"/>
        <end position="287"/>
    </location>
</feature>
<name>A0A8W8JVD2_MAGGI</name>
<evidence type="ECO:0000256" key="2">
    <source>
        <dbReference type="PROSITE-ProRule" id="PRU00059"/>
    </source>
</evidence>
<evidence type="ECO:0000256" key="1">
    <source>
        <dbReference type="ARBA" id="ARBA00023157"/>
    </source>
</evidence>
<dbReference type="EnsemblMetazoa" id="G21018.1">
    <property type="protein sequence ID" value="G21018.1:cds"/>
    <property type="gene ID" value="G21018"/>
</dbReference>
<accession>A0A8W8JVD2</accession>
<keyword evidence="3" id="KW-0472">Membrane</keyword>
<proteinExistence type="predicted"/>
<dbReference type="PANTHER" id="PTHR24255:SF31">
    <property type="entry name" value="CUBILIN-LIKE PROTEIN"/>
    <property type="match status" value="1"/>
</dbReference>
<reference evidence="5" key="1">
    <citation type="submission" date="2022-08" db="UniProtKB">
        <authorList>
            <consortium name="EnsemblMetazoa"/>
        </authorList>
    </citation>
    <scope>IDENTIFICATION</scope>
    <source>
        <strain evidence="5">05x7-T-G4-1.051#20</strain>
    </source>
</reference>
<dbReference type="PROSITE" id="PS01180">
    <property type="entry name" value="CUB"/>
    <property type="match status" value="1"/>
</dbReference>
<dbReference type="Gene3D" id="2.60.120.290">
    <property type="entry name" value="Spermadhesin, CUB domain"/>
    <property type="match status" value="1"/>
</dbReference>
<feature type="domain" description="CUB" evidence="4">
    <location>
        <begin position="18"/>
        <end position="143"/>
    </location>
</feature>
<keyword evidence="3" id="KW-1133">Transmembrane helix</keyword>
<protein>
    <recommendedName>
        <fullName evidence="4">CUB domain-containing protein</fullName>
    </recommendedName>
</protein>
<keyword evidence="6" id="KW-1185">Reference proteome</keyword>